<dbReference type="InterPro" id="IPR036938">
    <property type="entry name" value="PAP2/HPO_sf"/>
</dbReference>
<feature type="domain" description="Phosphatidic acid phosphatase type 2/haloperoxidase" evidence="2">
    <location>
        <begin position="65"/>
        <end position="196"/>
    </location>
</feature>
<protein>
    <submittedName>
        <fullName evidence="3">Phosphatase PAP2 family protein</fullName>
    </submittedName>
</protein>
<evidence type="ECO:0000259" key="2">
    <source>
        <dbReference type="SMART" id="SM00014"/>
    </source>
</evidence>
<dbReference type="CDD" id="cd03392">
    <property type="entry name" value="PAP2_like_2"/>
    <property type="match status" value="1"/>
</dbReference>
<evidence type="ECO:0000313" key="3">
    <source>
        <dbReference type="EMBL" id="MBO8427438.1"/>
    </source>
</evidence>
<name>A0A9D9DIL4_9BACL</name>
<dbReference type="AlphaFoldDB" id="A0A9D9DIL4"/>
<keyword evidence="1" id="KW-1133">Transmembrane helix</keyword>
<organism evidence="3 4">
    <name type="scientific">Candidatus Onthovivens merdipullorum</name>
    <dbReference type="NCBI Taxonomy" id="2840889"/>
    <lineage>
        <taxon>Bacteria</taxon>
        <taxon>Bacillati</taxon>
        <taxon>Bacillota</taxon>
        <taxon>Bacilli</taxon>
        <taxon>Bacillales</taxon>
        <taxon>Candidatus Onthovivens</taxon>
    </lineage>
</organism>
<proteinExistence type="predicted"/>
<dbReference type="Gene3D" id="1.20.144.10">
    <property type="entry name" value="Phosphatidic acid phosphatase type 2/haloperoxidase"/>
    <property type="match status" value="2"/>
</dbReference>
<keyword evidence="1" id="KW-0472">Membrane</keyword>
<feature type="transmembrane region" description="Helical" evidence="1">
    <location>
        <begin position="151"/>
        <end position="169"/>
    </location>
</feature>
<dbReference type="Pfam" id="PF01569">
    <property type="entry name" value="PAP2"/>
    <property type="match status" value="1"/>
</dbReference>
<feature type="transmembrane region" description="Helical" evidence="1">
    <location>
        <begin position="35"/>
        <end position="58"/>
    </location>
</feature>
<sequence length="226" mass="25763">MLTNLLTIWSNPFDNAIEIAFSKFFDILPDFFKEFIIAFTNLGDKGIFFIVLGIFLLFMKKTRKLGFICLIGVILTLVINDLILKNIFDRARPFEDPNLVGSLVSITNNGGEVPGIKPDSNSFPSGHTFTSFTVIGGVSFMYIFNKEERKFYLPVMIFFIIFGILMAFSRVLVSHHYFTDVLAGAILGYGFGISSYYIVTYSPKLYYLVKEKYFSKNKEKESNDNN</sequence>
<keyword evidence="1" id="KW-0812">Transmembrane</keyword>
<gene>
    <name evidence="3" type="ORF">IAC58_02620</name>
</gene>
<feature type="transmembrane region" description="Helical" evidence="1">
    <location>
        <begin position="181"/>
        <end position="199"/>
    </location>
</feature>
<feature type="transmembrane region" description="Helical" evidence="1">
    <location>
        <begin position="126"/>
        <end position="144"/>
    </location>
</feature>
<dbReference type="EMBL" id="JADIMY010000056">
    <property type="protein sequence ID" value="MBO8427438.1"/>
    <property type="molecule type" value="Genomic_DNA"/>
</dbReference>
<feature type="transmembrane region" description="Helical" evidence="1">
    <location>
        <begin position="65"/>
        <end position="84"/>
    </location>
</feature>
<dbReference type="PANTHER" id="PTHR14969:SF13">
    <property type="entry name" value="AT30094P"/>
    <property type="match status" value="1"/>
</dbReference>
<reference evidence="3" key="1">
    <citation type="submission" date="2020-10" db="EMBL/GenBank/DDBJ databases">
        <authorList>
            <person name="Gilroy R."/>
        </authorList>
    </citation>
    <scope>NUCLEOTIDE SEQUENCE</scope>
    <source>
        <strain evidence="3">11159</strain>
    </source>
</reference>
<accession>A0A9D9DIL4</accession>
<reference evidence="3" key="2">
    <citation type="journal article" date="2021" name="PeerJ">
        <title>Extensive microbial diversity within the chicken gut microbiome revealed by metagenomics and culture.</title>
        <authorList>
            <person name="Gilroy R."/>
            <person name="Ravi A."/>
            <person name="Getino M."/>
            <person name="Pursley I."/>
            <person name="Horton D.L."/>
            <person name="Alikhan N.F."/>
            <person name="Baker D."/>
            <person name="Gharbi K."/>
            <person name="Hall N."/>
            <person name="Watson M."/>
            <person name="Adriaenssens E.M."/>
            <person name="Foster-Nyarko E."/>
            <person name="Jarju S."/>
            <person name="Secka A."/>
            <person name="Antonio M."/>
            <person name="Oren A."/>
            <person name="Chaudhuri R.R."/>
            <person name="La Ragione R."/>
            <person name="Hildebrand F."/>
            <person name="Pallen M.J."/>
        </authorList>
    </citation>
    <scope>NUCLEOTIDE SEQUENCE</scope>
    <source>
        <strain evidence="3">11159</strain>
    </source>
</reference>
<dbReference type="Proteomes" id="UP000823613">
    <property type="component" value="Unassembled WGS sequence"/>
</dbReference>
<comment type="caution">
    <text evidence="3">The sequence shown here is derived from an EMBL/GenBank/DDBJ whole genome shotgun (WGS) entry which is preliminary data.</text>
</comment>
<evidence type="ECO:0000256" key="1">
    <source>
        <dbReference type="SAM" id="Phobius"/>
    </source>
</evidence>
<evidence type="ECO:0000313" key="4">
    <source>
        <dbReference type="Proteomes" id="UP000823613"/>
    </source>
</evidence>
<dbReference type="InterPro" id="IPR000326">
    <property type="entry name" value="PAP2/HPO"/>
</dbReference>
<dbReference type="SUPFAM" id="SSF48317">
    <property type="entry name" value="Acid phosphatase/Vanadium-dependent haloperoxidase"/>
    <property type="match status" value="1"/>
</dbReference>
<dbReference type="SMART" id="SM00014">
    <property type="entry name" value="acidPPc"/>
    <property type="match status" value="1"/>
</dbReference>
<dbReference type="PANTHER" id="PTHR14969">
    <property type="entry name" value="SPHINGOSINE-1-PHOSPHATE PHOSPHOHYDROLASE"/>
    <property type="match status" value="1"/>
</dbReference>